<dbReference type="VEuPathDB" id="AmoebaDB:NAEGRDRAFT_59249"/>
<feature type="compositionally biased region" description="Basic and acidic residues" evidence="1">
    <location>
        <begin position="10"/>
        <end position="19"/>
    </location>
</feature>
<dbReference type="Proteomes" id="UP000006671">
    <property type="component" value="Unassembled WGS sequence"/>
</dbReference>
<name>D2VU24_NAEGR</name>
<feature type="compositionally biased region" description="Low complexity" evidence="1">
    <location>
        <begin position="82"/>
        <end position="103"/>
    </location>
</feature>
<accession>D2VU24</accession>
<sequence length="592" mass="66661">MSTSFIQSGKTDEGFREGTMKPLNNPNNYYDNGYDFYNYASSTSDDDGAINSNDEDYDDEVDVYSGSISPDVFSINSQQAHSFNNNSSSKLSNSSISSNKRSNPLQQLVHNLDNKSRSLNETDFISSFMQDATSPRTPLSLALPPNITTEQAKVLIGNGGTNRHKSSKRRKRVKSKRGNEDSFSSTSIQLTTTVGTTSVNTPSASASSVSVLSSVAAADNLQNDIEQISYSISQMEEAFEAIVQVAPLFGQMRETKRELFLSAYGVYLFLYDRLLDPTLDIDHGDSATDRVVQLERLSLVKITKLMMKLVFKNFINLINKDDASFQYDIELLKNFKLPKLSKTEEDESSFAKIINIEMSNNTDVNSVREKILHTILETGFVSCLRLGVDIAGTDYFIFAFYFVEHMFYSKDGFNHLDAFSEELLDCARIFENITSISSNKEPVSIISKDTQETSSDMHAKNFFGNSEDSYIMIFKDWETSINLSLNSCMTLIQSLLLYSLDSDRSHESFLLALHALDMDKNNIYALLFIHFYTSNDGLIEEEDILRSNNCGNFMNNSAIAKNIERIFKENGQKLCEHSNLFKLLEKLSIIKI</sequence>
<evidence type="ECO:0000256" key="1">
    <source>
        <dbReference type="SAM" id="MobiDB-lite"/>
    </source>
</evidence>
<protein>
    <submittedName>
        <fullName evidence="2">Uncharacterized protein</fullName>
    </submittedName>
</protein>
<feature type="region of interest" description="Disordered" evidence="1">
    <location>
        <begin position="81"/>
        <end position="105"/>
    </location>
</feature>
<feature type="region of interest" description="Disordered" evidence="1">
    <location>
        <begin position="1"/>
        <end position="27"/>
    </location>
</feature>
<evidence type="ECO:0000313" key="3">
    <source>
        <dbReference type="Proteomes" id="UP000006671"/>
    </source>
</evidence>
<proteinExistence type="predicted"/>
<feature type="compositionally biased region" description="Basic residues" evidence="1">
    <location>
        <begin position="162"/>
        <end position="176"/>
    </location>
</feature>
<organism evidence="3">
    <name type="scientific">Naegleria gruberi</name>
    <name type="common">Amoeba</name>
    <dbReference type="NCBI Taxonomy" id="5762"/>
    <lineage>
        <taxon>Eukaryota</taxon>
        <taxon>Discoba</taxon>
        <taxon>Heterolobosea</taxon>
        <taxon>Tetramitia</taxon>
        <taxon>Eutetramitia</taxon>
        <taxon>Vahlkampfiidae</taxon>
        <taxon>Naegleria</taxon>
    </lineage>
</organism>
<feature type="region of interest" description="Disordered" evidence="1">
    <location>
        <begin position="156"/>
        <end position="186"/>
    </location>
</feature>
<reference evidence="2 3" key="1">
    <citation type="journal article" date="2010" name="Cell">
        <title>The genome of Naegleria gruberi illuminates early eukaryotic versatility.</title>
        <authorList>
            <person name="Fritz-Laylin L.K."/>
            <person name="Prochnik S.E."/>
            <person name="Ginger M.L."/>
            <person name="Dacks J.B."/>
            <person name="Carpenter M.L."/>
            <person name="Field M.C."/>
            <person name="Kuo A."/>
            <person name="Paredez A."/>
            <person name="Chapman J."/>
            <person name="Pham J."/>
            <person name="Shu S."/>
            <person name="Neupane R."/>
            <person name="Cipriano M."/>
            <person name="Mancuso J."/>
            <person name="Tu H."/>
            <person name="Salamov A."/>
            <person name="Lindquist E."/>
            <person name="Shapiro H."/>
            <person name="Lucas S."/>
            <person name="Grigoriev I.V."/>
            <person name="Cande W.Z."/>
            <person name="Fulton C."/>
            <person name="Rokhsar D.S."/>
            <person name="Dawson S.C."/>
        </authorList>
    </citation>
    <scope>NUCLEOTIDE SEQUENCE [LARGE SCALE GENOMIC DNA]</scope>
    <source>
        <strain evidence="2 3">NEG-M</strain>
    </source>
</reference>
<keyword evidence="3" id="KW-1185">Reference proteome</keyword>
<dbReference type="AlphaFoldDB" id="D2VU24"/>
<dbReference type="InParanoid" id="D2VU24"/>
<dbReference type="RefSeq" id="XP_002672423.1">
    <property type="nucleotide sequence ID" value="XM_002672377.1"/>
</dbReference>
<dbReference type="EMBL" id="GG738898">
    <property type="protein sequence ID" value="EFC39679.1"/>
    <property type="molecule type" value="Genomic_DNA"/>
</dbReference>
<dbReference type="KEGG" id="ngr:NAEGRDRAFT_59249"/>
<evidence type="ECO:0000313" key="2">
    <source>
        <dbReference type="EMBL" id="EFC39679.1"/>
    </source>
</evidence>
<dbReference type="GeneID" id="8855782"/>
<gene>
    <name evidence="2" type="ORF">NAEGRDRAFT_59249</name>
</gene>
<dbReference type="OrthoDB" id="10404752at2759"/>